<dbReference type="GO" id="GO:0006508">
    <property type="term" value="P:proteolysis"/>
    <property type="evidence" value="ECO:0007669"/>
    <property type="project" value="UniProtKB-KW"/>
</dbReference>
<dbReference type="Proteomes" id="UP000037425">
    <property type="component" value="Unassembled WGS sequence"/>
</dbReference>
<evidence type="ECO:0000256" key="9">
    <source>
        <dbReference type="ARBA" id="ARBA00022960"/>
    </source>
</evidence>
<dbReference type="PRINTS" id="PR00725">
    <property type="entry name" value="DADACBPTASE1"/>
</dbReference>
<dbReference type="SUPFAM" id="SSF69189">
    <property type="entry name" value="Penicillin-binding protein associated domain"/>
    <property type="match status" value="1"/>
</dbReference>
<feature type="domain" description="Peptidase S11 D-Ala-D-Ala carboxypeptidase A C-terminal" evidence="15">
    <location>
        <begin position="277"/>
        <end position="367"/>
    </location>
</feature>
<dbReference type="InterPro" id="IPR012907">
    <property type="entry name" value="Peptidase_S11_C"/>
</dbReference>
<protein>
    <recommendedName>
        <fullName evidence="4">serine-type D-Ala-D-Ala carboxypeptidase</fullName>
        <ecNumber evidence="4">3.4.16.4</ecNumber>
    </recommendedName>
</protein>
<proteinExistence type="inferred from homology"/>
<evidence type="ECO:0000313" key="16">
    <source>
        <dbReference type="EMBL" id="KOF22625.1"/>
    </source>
</evidence>
<dbReference type="InterPro" id="IPR001967">
    <property type="entry name" value="Peptidase_S11_N"/>
</dbReference>
<comment type="caution">
    <text evidence="16">The sequence shown here is derived from an EMBL/GenBank/DDBJ whole genome shotgun (WGS) entry which is preliminary data.</text>
</comment>
<reference evidence="17" key="1">
    <citation type="submission" date="2015-07" db="EMBL/GenBank/DDBJ databases">
        <title>Whole genome sequence of an Ensifer adhaerens strain isolated from a cave pool in the Wind Cave National Park.</title>
        <authorList>
            <person name="Eng W.W.H."/>
            <person name="Gan H.M."/>
            <person name="Barton H.A."/>
            <person name="Savka M.A."/>
        </authorList>
    </citation>
    <scope>NUCLEOTIDE SEQUENCE [LARGE SCALE GENOMIC DNA]</scope>
    <source>
        <strain evidence="17">SD006</strain>
    </source>
</reference>
<feature type="chain" id="PRO_5005581594" description="serine-type D-Ala-D-Ala carboxypeptidase" evidence="14">
    <location>
        <begin position="23"/>
        <end position="386"/>
    </location>
</feature>
<evidence type="ECO:0000256" key="5">
    <source>
        <dbReference type="ARBA" id="ARBA00022645"/>
    </source>
</evidence>
<evidence type="ECO:0000256" key="8">
    <source>
        <dbReference type="ARBA" id="ARBA00022801"/>
    </source>
</evidence>
<accession>A0A0L8C6U6</accession>
<dbReference type="RefSeq" id="WP_053247421.1">
    <property type="nucleotide sequence ID" value="NZ_LGAP01000001.1"/>
</dbReference>
<keyword evidence="6" id="KW-0645">Protease</keyword>
<evidence type="ECO:0000256" key="3">
    <source>
        <dbReference type="ARBA" id="ARBA00007164"/>
    </source>
</evidence>
<dbReference type="EC" id="3.4.16.4" evidence="4"/>
<gene>
    <name evidence="16" type="ORF">AC244_03715</name>
</gene>
<evidence type="ECO:0000256" key="2">
    <source>
        <dbReference type="ARBA" id="ARBA00004752"/>
    </source>
</evidence>
<evidence type="ECO:0000256" key="11">
    <source>
        <dbReference type="ARBA" id="ARBA00023316"/>
    </source>
</evidence>
<dbReference type="GO" id="GO:0009252">
    <property type="term" value="P:peptidoglycan biosynthetic process"/>
    <property type="evidence" value="ECO:0007669"/>
    <property type="project" value="UniProtKB-UniPathway"/>
</dbReference>
<dbReference type="Pfam" id="PF00768">
    <property type="entry name" value="Peptidase_S11"/>
    <property type="match status" value="1"/>
</dbReference>
<dbReference type="InterPro" id="IPR015956">
    <property type="entry name" value="Peniciliin-bd_prot_C_sf"/>
</dbReference>
<dbReference type="UniPathway" id="UPA00219"/>
<dbReference type="InterPro" id="IPR012338">
    <property type="entry name" value="Beta-lactam/transpept-like"/>
</dbReference>
<evidence type="ECO:0000256" key="10">
    <source>
        <dbReference type="ARBA" id="ARBA00022984"/>
    </source>
</evidence>
<dbReference type="InterPro" id="IPR018044">
    <property type="entry name" value="Peptidase_S11"/>
</dbReference>
<comment type="function">
    <text evidence="1">Removes C-terminal D-alanyl residues from sugar-peptide cell wall precursors.</text>
</comment>
<feature type="signal peptide" evidence="14">
    <location>
        <begin position="1"/>
        <end position="22"/>
    </location>
</feature>
<keyword evidence="9" id="KW-0133">Cell shape</keyword>
<comment type="catalytic activity">
    <reaction evidence="12">
        <text>Preferential cleavage: (Ac)2-L-Lys-D-Ala-|-D-Ala. Also transpeptidation of peptidyl-alanyl moieties that are N-acyl substituents of D-alanine.</text>
        <dbReference type="EC" id="3.4.16.4"/>
    </reaction>
</comment>
<dbReference type="PANTHER" id="PTHR21581:SF6">
    <property type="entry name" value="TRAFFICKING PROTEIN PARTICLE COMPLEX SUBUNIT 12"/>
    <property type="match status" value="1"/>
</dbReference>
<name>A0A0L8C6U6_ENSAD</name>
<keyword evidence="11" id="KW-0961">Cell wall biogenesis/degradation</keyword>
<dbReference type="PATRIC" id="fig|106592.7.peg.791"/>
<dbReference type="EMBL" id="LGAP01000001">
    <property type="protein sequence ID" value="KOF22625.1"/>
    <property type="molecule type" value="Genomic_DNA"/>
</dbReference>
<evidence type="ECO:0000313" key="17">
    <source>
        <dbReference type="Proteomes" id="UP000037425"/>
    </source>
</evidence>
<keyword evidence="8" id="KW-0378">Hydrolase</keyword>
<keyword evidence="5 16" id="KW-0121">Carboxypeptidase</keyword>
<evidence type="ECO:0000256" key="13">
    <source>
        <dbReference type="RuleBase" id="RU004016"/>
    </source>
</evidence>
<organism evidence="16 17">
    <name type="scientific">Ensifer adhaerens</name>
    <name type="common">Sinorhizobium morelense</name>
    <dbReference type="NCBI Taxonomy" id="106592"/>
    <lineage>
        <taxon>Bacteria</taxon>
        <taxon>Pseudomonadati</taxon>
        <taxon>Pseudomonadota</taxon>
        <taxon>Alphaproteobacteria</taxon>
        <taxon>Hyphomicrobiales</taxon>
        <taxon>Rhizobiaceae</taxon>
        <taxon>Sinorhizobium/Ensifer group</taxon>
        <taxon>Ensifer</taxon>
    </lineage>
</organism>
<dbReference type="OrthoDB" id="9795979at2"/>
<dbReference type="AlphaFoldDB" id="A0A0L8C6U6"/>
<evidence type="ECO:0000259" key="15">
    <source>
        <dbReference type="SMART" id="SM00936"/>
    </source>
</evidence>
<evidence type="ECO:0000256" key="6">
    <source>
        <dbReference type="ARBA" id="ARBA00022670"/>
    </source>
</evidence>
<dbReference type="GO" id="GO:0071555">
    <property type="term" value="P:cell wall organization"/>
    <property type="evidence" value="ECO:0007669"/>
    <property type="project" value="UniProtKB-KW"/>
</dbReference>
<dbReference type="Gene3D" id="2.60.410.10">
    <property type="entry name" value="D-Ala-D-Ala carboxypeptidase, C-terminal domain"/>
    <property type="match status" value="1"/>
</dbReference>
<evidence type="ECO:0000256" key="14">
    <source>
        <dbReference type="SAM" id="SignalP"/>
    </source>
</evidence>
<comment type="similarity">
    <text evidence="3 13">Belongs to the peptidase S11 family.</text>
</comment>
<dbReference type="Gene3D" id="3.40.710.10">
    <property type="entry name" value="DD-peptidase/beta-lactamase superfamily"/>
    <property type="match status" value="1"/>
</dbReference>
<dbReference type="InterPro" id="IPR037167">
    <property type="entry name" value="Peptidase_S11_C_sf"/>
</dbReference>
<keyword evidence="10" id="KW-0573">Peptidoglycan synthesis</keyword>
<evidence type="ECO:0000256" key="1">
    <source>
        <dbReference type="ARBA" id="ARBA00003217"/>
    </source>
</evidence>
<dbReference type="SMART" id="SM00936">
    <property type="entry name" value="PBP5_C"/>
    <property type="match status" value="1"/>
</dbReference>
<dbReference type="SUPFAM" id="SSF56601">
    <property type="entry name" value="beta-lactamase/transpeptidase-like"/>
    <property type="match status" value="1"/>
</dbReference>
<keyword evidence="7 14" id="KW-0732">Signal</keyword>
<sequence>MRLKMLSVAFGCAALLAGAAAAQTQPTAFDTKAKQILLVDAETGSVLFSRAENEPIPPASLAKLMTMEVVAEAIAKGEISADTVYDVSEHAWRTGGAPSGTSTMFAALKSRIRVADLLQGVAVQLANDACIILGEGMAGSETAFAEKMTARARELGMPIATFRNATGLPDPQNRITMSELVTLTRHLHEAHPDLYRLYSQPEFEWNKILQRNKNPLIAAKVGVDGLATGFAEGYGFSLAASMQRGDRRVYLAMGGLETDKERTEESRKVFDWAMTAFEKRRIFADGEAIGEASVYGGATSHVALVAGGPVDVLLPVNNPERLTARVVYKWPLRAPVEAGAEVGVVRLWNGERLLREVPVKTAGAVGQGTLASRALDALQELLFFWL</sequence>
<dbReference type="GO" id="GO:0009002">
    <property type="term" value="F:serine-type D-Ala-D-Ala carboxypeptidase activity"/>
    <property type="evidence" value="ECO:0007669"/>
    <property type="project" value="UniProtKB-EC"/>
</dbReference>
<evidence type="ECO:0000256" key="12">
    <source>
        <dbReference type="ARBA" id="ARBA00034000"/>
    </source>
</evidence>
<dbReference type="GO" id="GO:0008360">
    <property type="term" value="P:regulation of cell shape"/>
    <property type="evidence" value="ECO:0007669"/>
    <property type="project" value="UniProtKB-KW"/>
</dbReference>
<dbReference type="PANTHER" id="PTHR21581">
    <property type="entry name" value="D-ALANYL-D-ALANINE CARBOXYPEPTIDASE"/>
    <property type="match status" value="1"/>
</dbReference>
<evidence type="ECO:0000256" key="4">
    <source>
        <dbReference type="ARBA" id="ARBA00012448"/>
    </source>
</evidence>
<evidence type="ECO:0000256" key="7">
    <source>
        <dbReference type="ARBA" id="ARBA00022729"/>
    </source>
</evidence>
<dbReference type="Pfam" id="PF07943">
    <property type="entry name" value="PBP5_C"/>
    <property type="match status" value="1"/>
</dbReference>
<comment type="pathway">
    <text evidence="2">Cell wall biogenesis; peptidoglycan biosynthesis.</text>
</comment>